<dbReference type="EMBL" id="OU896707">
    <property type="protein sequence ID" value="CAG9812899.1"/>
    <property type="molecule type" value="Genomic_DNA"/>
</dbReference>
<dbReference type="InterPro" id="IPR029055">
    <property type="entry name" value="Ntn_hydrolases_N"/>
</dbReference>
<dbReference type="Pfam" id="PF01019">
    <property type="entry name" value="G_glu_transpept"/>
    <property type="match status" value="1"/>
</dbReference>
<gene>
    <name evidence="1" type="ORF">PHAECO_LOCUS665</name>
</gene>
<dbReference type="InterPro" id="IPR000101">
    <property type="entry name" value="GGT_peptidase"/>
</dbReference>
<evidence type="ECO:0000313" key="2">
    <source>
        <dbReference type="Proteomes" id="UP001153737"/>
    </source>
</evidence>
<dbReference type="SUPFAM" id="SSF56235">
    <property type="entry name" value="N-terminal nucleophile aminohydrolases (Ntn hydrolases)"/>
    <property type="match status" value="1"/>
</dbReference>
<dbReference type="GO" id="GO:0036374">
    <property type="term" value="F:glutathione hydrolase activity"/>
    <property type="evidence" value="ECO:0007669"/>
    <property type="project" value="InterPro"/>
</dbReference>
<dbReference type="GO" id="GO:0006751">
    <property type="term" value="P:glutathione catabolic process"/>
    <property type="evidence" value="ECO:0007669"/>
    <property type="project" value="InterPro"/>
</dbReference>
<dbReference type="Proteomes" id="UP001153737">
    <property type="component" value="Chromosome 1"/>
</dbReference>
<sequence length="354" mass="40691">MGLTKRDLEEIGAIVEAKTKKLLEGEYLQGVIERAIKNVTDKYDRMISELHMEMEILKNCNSQLSSELDNLEQYSRLKNLRFFGVAETENESLNATITRIVGERMQVKNFNEAMIKKCHRVPNKNTDTNNGKPSCVLVRFSDVAARNKVLGNRRFLKSSGISVQEDLTKRRVLWMKTALENFSRKEVWSFNGNIFVKTDNIVHRIKDESHLKELCGNQQGPLAMGVPGELKGYWAAHKKFGKLPWKQLVEPSIELCEQGYNMSNHQYHSLKMRRIKEDPNFRIVFLSREWFFNEDGSHKKPGDNIKPRILCETLRVIATNGADDFYEGLISKIFLEDIRGAGGILSDGDLKTYQ</sequence>
<reference evidence="1" key="1">
    <citation type="submission" date="2022-01" db="EMBL/GenBank/DDBJ databases">
        <authorList>
            <person name="King R."/>
        </authorList>
    </citation>
    <scope>NUCLEOTIDE SEQUENCE</scope>
</reference>
<protein>
    <submittedName>
        <fullName evidence="1">Uncharacterized protein</fullName>
    </submittedName>
</protein>
<name>A0A9N9S8E4_PHACE</name>
<dbReference type="Gene3D" id="3.30.70.1820">
    <property type="entry name" value="L1 transposable element, RRM domain"/>
    <property type="match status" value="1"/>
</dbReference>
<organism evidence="1 2">
    <name type="scientific">Phaedon cochleariae</name>
    <name type="common">Mustard beetle</name>
    <dbReference type="NCBI Taxonomy" id="80249"/>
    <lineage>
        <taxon>Eukaryota</taxon>
        <taxon>Metazoa</taxon>
        <taxon>Ecdysozoa</taxon>
        <taxon>Arthropoda</taxon>
        <taxon>Hexapoda</taxon>
        <taxon>Insecta</taxon>
        <taxon>Pterygota</taxon>
        <taxon>Neoptera</taxon>
        <taxon>Endopterygota</taxon>
        <taxon>Coleoptera</taxon>
        <taxon>Polyphaga</taxon>
        <taxon>Cucujiformia</taxon>
        <taxon>Chrysomeloidea</taxon>
        <taxon>Chrysomelidae</taxon>
        <taxon>Chrysomelinae</taxon>
        <taxon>Chrysomelini</taxon>
        <taxon>Phaedon</taxon>
    </lineage>
</organism>
<dbReference type="PANTHER" id="PTHR11686">
    <property type="entry name" value="GAMMA GLUTAMYL TRANSPEPTIDASE"/>
    <property type="match status" value="1"/>
</dbReference>
<dbReference type="PANTHER" id="PTHR11686:SF9">
    <property type="entry name" value="RE13973P"/>
    <property type="match status" value="1"/>
</dbReference>
<accession>A0A9N9S8E4</accession>
<dbReference type="OrthoDB" id="10066957at2759"/>
<dbReference type="PRINTS" id="PR01210">
    <property type="entry name" value="GGTRANSPTASE"/>
</dbReference>
<proteinExistence type="predicted"/>
<reference evidence="1" key="2">
    <citation type="submission" date="2022-10" db="EMBL/GenBank/DDBJ databases">
        <authorList>
            <consortium name="ENA_rothamsted_submissions"/>
            <consortium name="culmorum"/>
            <person name="King R."/>
        </authorList>
    </citation>
    <scope>NUCLEOTIDE SEQUENCE</scope>
</reference>
<evidence type="ECO:0000313" key="1">
    <source>
        <dbReference type="EMBL" id="CAG9812899.1"/>
    </source>
</evidence>
<dbReference type="AlphaFoldDB" id="A0A9N9S8E4"/>
<keyword evidence="2" id="KW-1185">Reference proteome</keyword>
<dbReference type="GO" id="GO:0005886">
    <property type="term" value="C:plasma membrane"/>
    <property type="evidence" value="ECO:0007669"/>
    <property type="project" value="TreeGrafter"/>
</dbReference>